<gene>
    <name evidence="1" type="ORF">GPM918_LOCUS21932</name>
    <name evidence="2" type="ORF">SRO942_LOCUS21929</name>
</gene>
<dbReference type="EMBL" id="CAJNOQ010007359">
    <property type="protein sequence ID" value="CAF1166050.1"/>
    <property type="molecule type" value="Genomic_DNA"/>
</dbReference>
<dbReference type="AlphaFoldDB" id="A0A814TRT9"/>
<dbReference type="EMBL" id="CAJOBC010007357">
    <property type="protein sequence ID" value="CAF3929680.1"/>
    <property type="molecule type" value="Genomic_DNA"/>
</dbReference>
<dbReference type="OrthoDB" id="10447656at2759"/>
<reference evidence="1" key="1">
    <citation type="submission" date="2021-02" db="EMBL/GenBank/DDBJ databases">
        <authorList>
            <person name="Nowell W R."/>
        </authorList>
    </citation>
    <scope>NUCLEOTIDE SEQUENCE</scope>
</reference>
<name>A0A814TRT9_9BILA</name>
<keyword evidence="3" id="KW-1185">Reference proteome</keyword>
<organism evidence="1 3">
    <name type="scientific">Didymodactylos carnosus</name>
    <dbReference type="NCBI Taxonomy" id="1234261"/>
    <lineage>
        <taxon>Eukaryota</taxon>
        <taxon>Metazoa</taxon>
        <taxon>Spiralia</taxon>
        <taxon>Gnathifera</taxon>
        <taxon>Rotifera</taxon>
        <taxon>Eurotatoria</taxon>
        <taxon>Bdelloidea</taxon>
        <taxon>Philodinida</taxon>
        <taxon>Philodinidae</taxon>
        <taxon>Didymodactylos</taxon>
    </lineage>
</organism>
<evidence type="ECO:0000313" key="1">
    <source>
        <dbReference type="EMBL" id="CAF1166050.1"/>
    </source>
</evidence>
<evidence type="ECO:0000313" key="3">
    <source>
        <dbReference type="Proteomes" id="UP000663829"/>
    </source>
</evidence>
<sequence>MGVLELDLDTEKDNVNKLLKLIRTALPPNNKLLKTHSKMTELLEQESSFKEITCCSICLRSINDDNQCSLFCKQNGKSRDASNVVECVTLDENNNHLKQTIRRNKNLIINYPRFANQLLPCDILSGTVYANRIHHFQTTTIDTFPITLMLDIDGTPIVKWSHKHT</sequence>
<dbReference type="Proteomes" id="UP000663829">
    <property type="component" value="Unassembled WGS sequence"/>
</dbReference>
<evidence type="ECO:0000313" key="2">
    <source>
        <dbReference type="EMBL" id="CAF3929680.1"/>
    </source>
</evidence>
<dbReference type="Proteomes" id="UP000681722">
    <property type="component" value="Unassembled WGS sequence"/>
</dbReference>
<accession>A0A814TRT9</accession>
<protein>
    <submittedName>
        <fullName evidence="1">Uncharacterized protein</fullName>
    </submittedName>
</protein>
<proteinExistence type="predicted"/>
<comment type="caution">
    <text evidence="1">The sequence shown here is derived from an EMBL/GenBank/DDBJ whole genome shotgun (WGS) entry which is preliminary data.</text>
</comment>